<keyword evidence="6 12" id="KW-0274">FAD</keyword>
<evidence type="ECO:0000256" key="2">
    <source>
        <dbReference type="ARBA" id="ARBA00004777"/>
    </source>
</evidence>
<evidence type="ECO:0000256" key="12">
    <source>
        <dbReference type="RuleBase" id="RU003862"/>
    </source>
</evidence>
<dbReference type="CDD" id="cd00537">
    <property type="entry name" value="MTHFR"/>
    <property type="match status" value="1"/>
</dbReference>
<evidence type="ECO:0000256" key="11">
    <source>
        <dbReference type="ARBA" id="ARBA00048628"/>
    </source>
</evidence>
<dbReference type="UniPathway" id="UPA00193"/>
<evidence type="ECO:0000256" key="5">
    <source>
        <dbReference type="ARBA" id="ARBA00022630"/>
    </source>
</evidence>
<evidence type="ECO:0000256" key="9">
    <source>
        <dbReference type="ARBA" id="ARBA00023167"/>
    </source>
</evidence>
<dbReference type="GO" id="GO:0009086">
    <property type="term" value="P:methionine biosynthetic process"/>
    <property type="evidence" value="ECO:0007669"/>
    <property type="project" value="UniProtKB-KW"/>
</dbReference>
<dbReference type="InterPro" id="IPR004620">
    <property type="entry name" value="MTHF_reductase_bac"/>
</dbReference>
<dbReference type="InterPro" id="IPR003171">
    <property type="entry name" value="Mehydrof_redctse-like"/>
</dbReference>
<dbReference type="OrthoDB" id="9812555at2"/>
<keyword evidence="7 12" id="KW-0560">Oxidoreductase</keyword>
<sequence length="277" mass="31077">MATLPPISFEFFPPRNEEGMQNLELVIKNLNLFDPDFYSVTFGAGGSTKEKTLETVLKIKGLGSSAVPHISCISSSKKEISQVLKAYQSHNINQIVALRGDNPSGAVNYGDFKYANELVNFIREETGDHFLIEVAAYPEFHPEALSAKDDMDNFKRKIDAGASGAITQFFFNVDAYFKFMEECQKRSINIPIVPGIMPIYNIKQLSRFSANCGSEIPRWLKMKLEDYGDDLESLRSYGIDVITELCETLIQYGVPSVHFYTLNQSGIITKIINNLKS</sequence>
<comment type="similarity">
    <text evidence="3 12">Belongs to the methylenetetrahydrofolate reductase family.</text>
</comment>
<accession>A0P4P4</accession>
<keyword evidence="4" id="KW-0028">Amino-acid biosynthesis</keyword>
<comment type="cofactor">
    <cofactor evidence="1 12">
        <name>FAD</name>
        <dbReference type="ChEBI" id="CHEBI:57692"/>
    </cofactor>
</comment>
<comment type="caution">
    <text evidence="13">The sequence shown here is derived from an EMBL/GenBank/DDBJ whole genome shotgun (WGS) entry which is preliminary data.</text>
</comment>
<dbReference type="Pfam" id="PF02219">
    <property type="entry name" value="MTHFR"/>
    <property type="match status" value="1"/>
</dbReference>
<dbReference type="EMBL" id="AAUX01000001">
    <property type="protein sequence ID" value="EAV46504.1"/>
    <property type="molecule type" value="Genomic_DNA"/>
</dbReference>
<comment type="catalytic activity">
    <reaction evidence="11">
        <text>(6S)-5-methyl-5,6,7,8-tetrahydrofolate + NAD(+) = (6R)-5,10-methylene-5,6,7,8-tetrahydrofolate + NADH + H(+)</text>
        <dbReference type="Rhea" id="RHEA:19821"/>
        <dbReference type="ChEBI" id="CHEBI:15378"/>
        <dbReference type="ChEBI" id="CHEBI:15636"/>
        <dbReference type="ChEBI" id="CHEBI:18608"/>
        <dbReference type="ChEBI" id="CHEBI:57540"/>
        <dbReference type="ChEBI" id="CHEBI:57945"/>
        <dbReference type="EC" id="1.5.1.54"/>
    </reaction>
    <physiologicalReaction direction="right-to-left" evidence="11">
        <dbReference type="Rhea" id="RHEA:19823"/>
    </physiologicalReaction>
</comment>
<organism evidence="13 14">
    <name type="scientific">Methylophilales bacterium HTCC2181</name>
    <dbReference type="NCBI Taxonomy" id="383631"/>
    <lineage>
        <taxon>Bacteria</taxon>
        <taxon>Pseudomonadati</taxon>
        <taxon>Pseudomonadota</taxon>
        <taxon>Betaproteobacteria</taxon>
        <taxon>Nitrosomonadales</taxon>
        <taxon>OM43 clade</taxon>
    </lineage>
</organism>
<evidence type="ECO:0000256" key="7">
    <source>
        <dbReference type="ARBA" id="ARBA00023002"/>
    </source>
</evidence>
<evidence type="ECO:0000256" key="3">
    <source>
        <dbReference type="ARBA" id="ARBA00006743"/>
    </source>
</evidence>
<dbReference type="GO" id="GO:0035999">
    <property type="term" value="P:tetrahydrofolate interconversion"/>
    <property type="evidence" value="ECO:0007669"/>
    <property type="project" value="UniProtKB-UniPathway"/>
</dbReference>
<comment type="pathway">
    <text evidence="10">Amino-acid biosynthesis; L-methionine biosynthesis via de novo pathway.</text>
</comment>
<comment type="pathway">
    <text evidence="2 12">One-carbon metabolism; tetrahydrofolate interconversion.</text>
</comment>
<dbReference type="PANTHER" id="PTHR45754">
    <property type="entry name" value="METHYLENETETRAHYDROFOLATE REDUCTASE"/>
    <property type="match status" value="1"/>
</dbReference>
<dbReference type="EC" id="1.5.1.54" evidence="12"/>
<evidence type="ECO:0000256" key="6">
    <source>
        <dbReference type="ARBA" id="ARBA00022827"/>
    </source>
</evidence>
<reference evidence="13 14" key="1">
    <citation type="submission" date="2006-11" db="EMBL/GenBank/DDBJ databases">
        <authorList>
            <person name="Giovannoni S."/>
            <person name="Vergin K."/>
            <person name="Ferriera S."/>
            <person name="Johnson J."/>
            <person name="Kravitz S."/>
            <person name="Beeson K."/>
            <person name="Sutton G."/>
            <person name="Rogers Y.-H."/>
            <person name="Friedman R."/>
            <person name="Frazier M."/>
            <person name="Venter J.C."/>
        </authorList>
    </citation>
    <scope>NUCLEOTIDE SEQUENCE [LARGE SCALE GENOMIC DNA]</scope>
    <source>
        <strain evidence="13 14">HTCC2181</strain>
    </source>
</reference>
<evidence type="ECO:0000313" key="14">
    <source>
        <dbReference type="Proteomes" id="UP000054262"/>
    </source>
</evidence>
<evidence type="ECO:0000256" key="1">
    <source>
        <dbReference type="ARBA" id="ARBA00001974"/>
    </source>
</evidence>
<evidence type="ECO:0000313" key="13">
    <source>
        <dbReference type="EMBL" id="EAV46504.1"/>
    </source>
</evidence>
<dbReference type="NCBIfam" id="TIGR00676">
    <property type="entry name" value="fadh2"/>
    <property type="match status" value="1"/>
</dbReference>
<dbReference type="GO" id="GO:0071949">
    <property type="term" value="F:FAD binding"/>
    <property type="evidence" value="ECO:0007669"/>
    <property type="project" value="TreeGrafter"/>
</dbReference>
<evidence type="ECO:0000256" key="8">
    <source>
        <dbReference type="ARBA" id="ARBA00023027"/>
    </source>
</evidence>
<gene>
    <name evidence="13" type="ORF">MB2181_00485</name>
</gene>
<dbReference type="AlphaFoldDB" id="A0P4P4"/>
<keyword evidence="5 12" id="KW-0285">Flavoprotein</keyword>
<keyword evidence="14" id="KW-1185">Reference proteome</keyword>
<dbReference type="SUPFAM" id="SSF51730">
    <property type="entry name" value="FAD-linked oxidoreductase"/>
    <property type="match status" value="1"/>
</dbReference>
<dbReference type="InterPro" id="IPR029041">
    <property type="entry name" value="FAD-linked_oxidoreductase-like"/>
</dbReference>
<keyword evidence="8" id="KW-0520">NAD</keyword>
<name>A0P4P4_9PROT</name>
<protein>
    <recommendedName>
        <fullName evidence="12">Methylenetetrahydrofolate reductase</fullName>
        <ecNumber evidence="12">1.5.1.54</ecNumber>
    </recommendedName>
</protein>
<proteinExistence type="inferred from homology"/>
<dbReference type="GO" id="GO:0005829">
    <property type="term" value="C:cytosol"/>
    <property type="evidence" value="ECO:0007669"/>
    <property type="project" value="InterPro"/>
</dbReference>
<dbReference type="Gene3D" id="3.20.20.220">
    <property type="match status" value="1"/>
</dbReference>
<keyword evidence="9" id="KW-0486">Methionine biosynthesis</keyword>
<dbReference type="Proteomes" id="UP000054262">
    <property type="component" value="Unassembled WGS sequence"/>
</dbReference>
<evidence type="ECO:0000256" key="4">
    <source>
        <dbReference type="ARBA" id="ARBA00022605"/>
    </source>
</evidence>
<dbReference type="PANTHER" id="PTHR45754:SF3">
    <property type="entry name" value="METHYLENETETRAHYDROFOLATE REDUCTASE (NADPH)"/>
    <property type="match status" value="1"/>
</dbReference>
<dbReference type="GO" id="GO:0106312">
    <property type="term" value="F:methylenetetrahydrofolate reductase (NADH) activity"/>
    <property type="evidence" value="ECO:0007669"/>
    <property type="project" value="UniProtKB-EC"/>
</dbReference>
<evidence type="ECO:0000256" key="10">
    <source>
        <dbReference type="ARBA" id="ARBA00034478"/>
    </source>
</evidence>